<proteinExistence type="predicted"/>
<evidence type="ECO:0000313" key="3">
    <source>
        <dbReference type="Proteomes" id="UP001527202"/>
    </source>
</evidence>
<evidence type="ECO:0000313" key="2">
    <source>
        <dbReference type="EMBL" id="MCY9595851.1"/>
    </source>
</evidence>
<comment type="caution">
    <text evidence="2">The sequence shown here is derived from an EMBL/GenBank/DDBJ whole genome shotgun (WGS) entry which is preliminary data.</text>
</comment>
<keyword evidence="3" id="KW-1185">Reference proteome</keyword>
<gene>
    <name evidence="2" type="ORF">M5X16_08705</name>
</gene>
<protein>
    <submittedName>
        <fullName evidence="2">Uncharacterized protein</fullName>
    </submittedName>
</protein>
<dbReference type="EMBL" id="JAMDMJ010000008">
    <property type="protein sequence ID" value="MCY9595851.1"/>
    <property type="molecule type" value="Genomic_DNA"/>
</dbReference>
<keyword evidence="1" id="KW-0812">Transmembrane</keyword>
<name>A0ABT4FD71_9BACL</name>
<keyword evidence="1" id="KW-0472">Membrane</keyword>
<organism evidence="2 3">
    <name type="scientific">Paenibacillus chitinolyticus</name>
    <dbReference type="NCBI Taxonomy" id="79263"/>
    <lineage>
        <taxon>Bacteria</taxon>
        <taxon>Bacillati</taxon>
        <taxon>Bacillota</taxon>
        <taxon>Bacilli</taxon>
        <taxon>Bacillales</taxon>
        <taxon>Paenibacillaceae</taxon>
        <taxon>Paenibacillus</taxon>
    </lineage>
</organism>
<dbReference type="Proteomes" id="UP001527202">
    <property type="component" value="Unassembled WGS sequence"/>
</dbReference>
<dbReference type="RefSeq" id="WP_241688816.1">
    <property type="nucleotide sequence ID" value="NZ_CP026520.1"/>
</dbReference>
<evidence type="ECO:0000256" key="1">
    <source>
        <dbReference type="SAM" id="Phobius"/>
    </source>
</evidence>
<accession>A0ABT4FD71</accession>
<feature type="transmembrane region" description="Helical" evidence="1">
    <location>
        <begin position="20"/>
        <end position="39"/>
    </location>
</feature>
<keyword evidence="1" id="KW-1133">Transmembrane helix</keyword>
<reference evidence="2 3" key="1">
    <citation type="submission" date="2022-05" db="EMBL/GenBank/DDBJ databases">
        <title>Genome Sequencing of Bee-Associated Microbes.</title>
        <authorList>
            <person name="Dunlap C."/>
        </authorList>
    </citation>
    <scope>NUCLEOTIDE SEQUENCE [LARGE SCALE GENOMIC DNA]</scope>
    <source>
        <strain evidence="2 3">NRRL B-23120</strain>
    </source>
</reference>
<sequence>MYNKIIITNQLRGYFMTPFGIFFVVSLSVFIISVAIINIKKNIKAAIPTSSFDGKHVLGIPGIGTGISAKVVTNKDNITINNTQIIPMDRFQFARGVSAQEIVLDDQQKSVILRGIAGGLLLGPIGAVVGGMSGLGTKQQKKEVTQHYIQLTYTNKDNEQIDALFLVDRDKKYCDGVADYINKETGKTAPVQKLQYEI</sequence>
<dbReference type="GeneID" id="95374743"/>